<proteinExistence type="predicted"/>
<feature type="non-terminal residue" evidence="2">
    <location>
        <position position="1"/>
    </location>
</feature>
<sequence>LKASLHNSRSSNKNTPPRSRAPQLGELGIGGPRCRVVSWGILKLGLYSVVPGMVSLKDCSVGRAVLPRACGGGYPGDL</sequence>
<keyword evidence="3" id="KW-1185">Reference proteome</keyword>
<dbReference type="Proteomes" id="UP001557470">
    <property type="component" value="Unassembled WGS sequence"/>
</dbReference>
<evidence type="ECO:0000313" key="3">
    <source>
        <dbReference type="Proteomes" id="UP001557470"/>
    </source>
</evidence>
<evidence type="ECO:0000313" key="2">
    <source>
        <dbReference type="EMBL" id="KAL1005059.1"/>
    </source>
</evidence>
<accession>A0ABD0XAZ6</accession>
<reference evidence="2 3" key="1">
    <citation type="submission" date="2024-06" db="EMBL/GenBank/DDBJ databases">
        <authorList>
            <person name="Pan Q."/>
            <person name="Wen M."/>
            <person name="Jouanno E."/>
            <person name="Zahm M."/>
            <person name="Klopp C."/>
            <person name="Cabau C."/>
            <person name="Louis A."/>
            <person name="Berthelot C."/>
            <person name="Parey E."/>
            <person name="Roest Crollius H."/>
            <person name="Montfort J."/>
            <person name="Robinson-Rechavi M."/>
            <person name="Bouchez O."/>
            <person name="Lampietro C."/>
            <person name="Lopez Roques C."/>
            <person name="Donnadieu C."/>
            <person name="Postlethwait J."/>
            <person name="Bobe J."/>
            <person name="Verreycken H."/>
            <person name="Guiguen Y."/>
        </authorList>
    </citation>
    <scope>NUCLEOTIDE SEQUENCE [LARGE SCALE GENOMIC DNA]</scope>
    <source>
        <strain evidence="2">Up_M1</strain>
        <tissue evidence="2">Testis</tissue>
    </source>
</reference>
<organism evidence="2 3">
    <name type="scientific">Umbra pygmaea</name>
    <name type="common">Eastern mudminnow</name>
    <dbReference type="NCBI Taxonomy" id="75934"/>
    <lineage>
        <taxon>Eukaryota</taxon>
        <taxon>Metazoa</taxon>
        <taxon>Chordata</taxon>
        <taxon>Craniata</taxon>
        <taxon>Vertebrata</taxon>
        <taxon>Euteleostomi</taxon>
        <taxon>Actinopterygii</taxon>
        <taxon>Neopterygii</taxon>
        <taxon>Teleostei</taxon>
        <taxon>Protacanthopterygii</taxon>
        <taxon>Esociformes</taxon>
        <taxon>Umbridae</taxon>
        <taxon>Umbra</taxon>
    </lineage>
</organism>
<feature type="compositionally biased region" description="Polar residues" evidence="1">
    <location>
        <begin position="1"/>
        <end position="17"/>
    </location>
</feature>
<name>A0ABD0XAZ6_UMBPY</name>
<feature type="region of interest" description="Disordered" evidence="1">
    <location>
        <begin position="1"/>
        <end position="30"/>
    </location>
</feature>
<dbReference type="AlphaFoldDB" id="A0ABD0XAZ6"/>
<evidence type="ECO:0000256" key="1">
    <source>
        <dbReference type="SAM" id="MobiDB-lite"/>
    </source>
</evidence>
<protein>
    <submittedName>
        <fullName evidence="2">Uncharacterized protein</fullName>
    </submittedName>
</protein>
<dbReference type="EMBL" id="JAGEUA010000002">
    <property type="protein sequence ID" value="KAL1005059.1"/>
    <property type="molecule type" value="Genomic_DNA"/>
</dbReference>
<comment type="caution">
    <text evidence="2">The sequence shown here is derived from an EMBL/GenBank/DDBJ whole genome shotgun (WGS) entry which is preliminary data.</text>
</comment>
<gene>
    <name evidence="2" type="ORF">UPYG_G00053970</name>
</gene>